<feature type="binding site" evidence="9">
    <location>
        <begin position="221"/>
        <end position="222"/>
    </location>
    <ligand>
        <name>FMN</name>
        <dbReference type="ChEBI" id="CHEBI:58210"/>
    </ligand>
</feature>
<feature type="binding site" evidence="9">
    <location>
        <position position="164"/>
    </location>
    <ligand>
        <name>FMN</name>
        <dbReference type="ChEBI" id="CHEBI:58210"/>
    </ligand>
</feature>
<feature type="active site" description="Proton donor" evidence="8">
    <location>
        <position position="94"/>
    </location>
</feature>
<dbReference type="EMBL" id="CP002683">
    <property type="protein sequence ID" value="AEH46062.1"/>
    <property type="molecule type" value="Genomic_DNA"/>
</dbReference>
<keyword evidence="5" id="KW-0521">NADP</keyword>
<evidence type="ECO:0000259" key="10">
    <source>
        <dbReference type="Pfam" id="PF01207"/>
    </source>
</evidence>
<proteinExistence type="inferred from homology"/>
<evidence type="ECO:0000256" key="2">
    <source>
        <dbReference type="ARBA" id="ARBA00022630"/>
    </source>
</evidence>
<dbReference type="PROSITE" id="PS01136">
    <property type="entry name" value="UPF0034"/>
    <property type="match status" value="1"/>
</dbReference>
<dbReference type="InParanoid" id="F8ADV1"/>
<organism evidence="11 12">
    <name type="scientific">Thermodesulfatator indicus (strain DSM 15286 / JCM 11887 / CIR29812)</name>
    <dbReference type="NCBI Taxonomy" id="667014"/>
    <lineage>
        <taxon>Bacteria</taxon>
        <taxon>Pseudomonadati</taxon>
        <taxon>Thermodesulfobacteriota</taxon>
        <taxon>Thermodesulfobacteria</taxon>
        <taxon>Thermodesulfobacteriales</taxon>
        <taxon>Thermodesulfatatoraceae</taxon>
        <taxon>Thermodesulfatator</taxon>
    </lineage>
</organism>
<evidence type="ECO:0000256" key="9">
    <source>
        <dbReference type="PIRSR" id="PIRSR006621-2"/>
    </source>
</evidence>
<evidence type="ECO:0000256" key="5">
    <source>
        <dbReference type="ARBA" id="ARBA00022857"/>
    </source>
</evidence>
<name>F8ADV1_THEID</name>
<dbReference type="KEGG" id="tid:Thein_2214"/>
<dbReference type="GO" id="GO:0003723">
    <property type="term" value="F:RNA binding"/>
    <property type="evidence" value="ECO:0007669"/>
    <property type="project" value="TreeGrafter"/>
</dbReference>
<evidence type="ECO:0000256" key="8">
    <source>
        <dbReference type="PIRSR" id="PIRSR006621-1"/>
    </source>
</evidence>
<evidence type="ECO:0000256" key="3">
    <source>
        <dbReference type="ARBA" id="ARBA00022643"/>
    </source>
</evidence>
<dbReference type="EC" id="1.3.1.-" evidence="7"/>
<dbReference type="OrthoDB" id="9764501at2"/>
<evidence type="ECO:0000313" key="12">
    <source>
        <dbReference type="Proteomes" id="UP000006793"/>
    </source>
</evidence>
<evidence type="ECO:0000313" key="11">
    <source>
        <dbReference type="EMBL" id="AEH46062.1"/>
    </source>
</evidence>
<protein>
    <recommendedName>
        <fullName evidence="7">tRNA-dihydrouridine synthase</fullName>
        <ecNumber evidence="7">1.3.1.-</ecNumber>
    </recommendedName>
</protein>
<dbReference type="Proteomes" id="UP000006793">
    <property type="component" value="Chromosome"/>
</dbReference>
<keyword evidence="2 7" id="KW-0285">Flavoprotein</keyword>
<dbReference type="InterPro" id="IPR035587">
    <property type="entry name" value="DUS-like_FMN-bd"/>
</dbReference>
<reference evidence="12" key="1">
    <citation type="submission" date="2011-04" db="EMBL/GenBank/DDBJ databases">
        <title>The complete genome of Thermodesulfatator indicus DSM 15286.</title>
        <authorList>
            <person name="Lucas S."/>
            <person name="Copeland A."/>
            <person name="Lapidus A."/>
            <person name="Bruce D."/>
            <person name="Goodwin L."/>
            <person name="Pitluck S."/>
            <person name="Peters L."/>
            <person name="Kyrpides N."/>
            <person name="Mavromatis K."/>
            <person name="Pagani I."/>
            <person name="Ivanova N."/>
            <person name="Saunders L."/>
            <person name="Detter J.C."/>
            <person name="Tapia R."/>
            <person name="Han C."/>
            <person name="Land M."/>
            <person name="Hauser L."/>
            <person name="Markowitz V."/>
            <person name="Cheng J.-F."/>
            <person name="Hugenholtz P."/>
            <person name="Woyke T."/>
            <person name="Wu D."/>
            <person name="Spring S."/>
            <person name="Schroeder M."/>
            <person name="Brambilla E."/>
            <person name="Klenk H.-P."/>
            <person name="Eisen J.A."/>
        </authorList>
    </citation>
    <scope>NUCLEOTIDE SEQUENCE [LARGE SCALE GENOMIC DNA]</scope>
    <source>
        <strain evidence="12">DSM 15286 / JCM 11887 / CIR29812</strain>
    </source>
</reference>
<dbReference type="GO" id="GO:0017150">
    <property type="term" value="F:tRNA dihydrouridine synthase activity"/>
    <property type="evidence" value="ECO:0007669"/>
    <property type="project" value="InterPro"/>
</dbReference>
<keyword evidence="12" id="KW-1185">Reference proteome</keyword>
<dbReference type="PANTHER" id="PTHR45846">
    <property type="entry name" value="TRNA-DIHYDROURIDINE(47) SYNTHASE [NAD(P)(+)]-LIKE"/>
    <property type="match status" value="1"/>
</dbReference>
<dbReference type="InterPro" id="IPR001269">
    <property type="entry name" value="DUS_fam"/>
</dbReference>
<dbReference type="HOGENOM" id="CLU_013299_0_3_0"/>
<comment type="function">
    <text evidence="7">Catalyzes the synthesis of 5,6-dihydrouridine (D), a modified base found in the D-loop of most tRNAs, via the reduction of the C5-C6 double bond in target uridines.</text>
</comment>
<dbReference type="SUPFAM" id="SSF51395">
    <property type="entry name" value="FMN-linked oxidoreductases"/>
    <property type="match status" value="1"/>
</dbReference>
<dbReference type="InterPro" id="IPR013785">
    <property type="entry name" value="Aldolase_TIM"/>
</dbReference>
<dbReference type="AlphaFoldDB" id="F8ADV1"/>
<dbReference type="Pfam" id="PF01207">
    <property type="entry name" value="Dus"/>
    <property type="match status" value="1"/>
</dbReference>
<reference evidence="11 12" key="2">
    <citation type="journal article" date="2012" name="Stand. Genomic Sci.">
        <title>Complete genome sequence of the thermophilic sulfate-reducing ocean bacterium Thermodesulfatator indicus type strain (CIR29812(T)).</title>
        <authorList>
            <person name="Anderson I."/>
            <person name="Saunders E."/>
            <person name="Lapidus A."/>
            <person name="Nolan M."/>
            <person name="Lucas S."/>
            <person name="Tice H."/>
            <person name="Del Rio T.G."/>
            <person name="Cheng J.F."/>
            <person name="Han C."/>
            <person name="Tapia R."/>
            <person name="Goodwin L.A."/>
            <person name="Pitluck S."/>
            <person name="Liolios K."/>
            <person name="Mavromatis K."/>
            <person name="Pagani I."/>
            <person name="Ivanova N."/>
            <person name="Mikhailova N."/>
            <person name="Pati A."/>
            <person name="Chen A."/>
            <person name="Palaniappan K."/>
            <person name="Land M."/>
            <person name="Hauser L."/>
            <person name="Jeffries C.D."/>
            <person name="Chang Y.J."/>
            <person name="Brambilla E.M."/>
            <person name="Rohde M."/>
            <person name="Spring S."/>
            <person name="Goker M."/>
            <person name="Detter J.C."/>
            <person name="Woyke T."/>
            <person name="Bristow J."/>
            <person name="Eisen J.A."/>
            <person name="Markowitz V."/>
            <person name="Hugenholtz P."/>
            <person name="Kyrpides N.C."/>
            <person name="Klenk H.P."/>
        </authorList>
    </citation>
    <scope>NUCLEOTIDE SEQUENCE [LARGE SCALE GENOMIC DNA]</scope>
    <source>
        <strain evidence="12">DSM 15286 / JCM 11887 / CIR29812</strain>
    </source>
</reference>
<dbReference type="eggNOG" id="COG0042">
    <property type="taxonomic scope" value="Bacteria"/>
</dbReference>
<comment type="cofactor">
    <cofactor evidence="1 7 9">
        <name>FMN</name>
        <dbReference type="ChEBI" id="CHEBI:58210"/>
    </cofactor>
</comment>
<dbReference type="STRING" id="667014.Thein_2214"/>
<keyword evidence="4 7" id="KW-0819">tRNA processing</keyword>
<dbReference type="InterPro" id="IPR018517">
    <property type="entry name" value="tRNA_hU_synthase_CS"/>
</dbReference>
<evidence type="ECO:0000256" key="6">
    <source>
        <dbReference type="ARBA" id="ARBA00023002"/>
    </source>
</evidence>
<dbReference type="CDD" id="cd02801">
    <property type="entry name" value="DUS_like_FMN"/>
    <property type="match status" value="1"/>
</dbReference>
<accession>F8ADV1</accession>
<sequence>MSKRIVALAPLAGFTESAFRRLSRELGANLTWTELVSADALLAKGLDLPNSYVSAAERPIRFQLHGYDEKKLAKAAELVLTKIRPDGLDLNAGCPAPKVLKTGGGAALLGDLPRLFRLARTLSEISHGFGVDFSVKFRLGLKEDQLEKIAETLLKAGVDILVLHPRTAKQGFSGKARWERIKDLAILAKGKAQVYGSGDITCLKDLGIFFGETKAQGVLIGRAALTRTWIFAEWKLAQEFELNFYGRLSLLRKLDFYLSEYRSQEERLRILKTFAPKFLKSMPYKRKFLPLILKAKDFEFFWKGLEYWAETCR</sequence>
<dbReference type="PaxDb" id="667014-Thein_2214"/>
<evidence type="ECO:0000256" key="7">
    <source>
        <dbReference type="PIRNR" id="PIRNR006621"/>
    </source>
</evidence>
<dbReference type="RefSeq" id="WP_013908798.1">
    <property type="nucleotide sequence ID" value="NC_015681.1"/>
</dbReference>
<feature type="domain" description="DUS-like FMN-binding" evidence="10">
    <location>
        <begin position="8"/>
        <end position="237"/>
    </location>
</feature>
<keyword evidence="6 7" id="KW-0560">Oxidoreductase</keyword>
<feature type="binding site" evidence="9">
    <location>
        <position position="136"/>
    </location>
    <ligand>
        <name>FMN</name>
        <dbReference type="ChEBI" id="CHEBI:58210"/>
    </ligand>
</feature>
<evidence type="ECO:0000256" key="4">
    <source>
        <dbReference type="ARBA" id="ARBA00022694"/>
    </source>
</evidence>
<dbReference type="Gene3D" id="3.20.20.70">
    <property type="entry name" value="Aldolase class I"/>
    <property type="match status" value="1"/>
</dbReference>
<keyword evidence="9" id="KW-0547">Nucleotide-binding</keyword>
<comment type="similarity">
    <text evidence="7">Belongs to the dus family.</text>
</comment>
<keyword evidence="3 7" id="KW-0288">FMN</keyword>
<dbReference type="PIRSF" id="PIRSF006621">
    <property type="entry name" value="Dus"/>
    <property type="match status" value="1"/>
</dbReference>
<dbReference type="GO" id="GO:0050660">
    <property type="term" value="F:flavin adenine dinucleotide binding"/>
    <property type="evidence" value="ECO:0007669"/>
    <property type="project" value="InterPro"/>
</dbReference>
<gene>
    <name evidence="11" type="ordered locus">Thein_2214</name>
</gene>
<dbReference type="PANTHER" id="PTHR45846:SF1">
    <property type="entry name" value="TRNA-DIHYDROURIDINE(47) SYNTHASE [NAD(P)(+)]-LIKE"/>
    <property type="match status" value="1"/>
</dbReference>
<evidence type="ECO:0000256" key="1">
    <source>
        <dbReference type="ARBA" id="ARBA00001917"/>
    </source>
</evidence>
<feature type="binding site" evidence="9">
    <location>
        <position position="63"/>
    </location>
    <ligand>
        <name>FMN</name>
        <dbReference type="ChEBI" id="CHEBI:58210"/>
    </ligand>
</feature>